<dbReference type="EMBL" id="MT143589">
    <property type="protein sequence ID" value="QJA98546.1"/>
    <property type="molecule type" value="Genomic_DNA"/>
</dbReference>
<reference evidence="2" key="1">
    <citation type="submission" date="2020-03" db="EMBL/GenBank/DDBJ databases">
        <title>The deep terrestrial virosphere.</title>
        <authorList>
            <person name="Holmfeldt K."/>
            <person name="Nilsson E."/>
            <person name="Simone D."/>
            <person name="Lopez-Fernandez M."/>
            <person name="Wu X."/>
            <person name="de Brujin I."/>
            <person name="Lundin D."/>
            <person name="Andersson A."/>
            <person name="Bertilsson S."/>
            <person name="Dopson M."/>
        </authorList>
    </citation>
    <scope>NUCLEOTIDE SEQUENCE</scope>
    <source>
        <strain evidence="1">MM171A01703</strain>
        <strain evidence="2">MM171B00688</strain>
    </source>
</reference>
<gene>
    <name evidence="1" type="ORF">MM171A01703_0012</name>
    <name evidence="2" type="ORF">MM171B00688_0019</name>
</gene>
<evidence type="ECO:0000313" key="1">
    <source>
        <dbReference type="EMBL" id="QJA98546.1"/>
    </source>
</evidence>
<organism evidence="2">
    <name type="scientific">viral metagenome</name>
    <dbReference type="NCBI Taxonomy" id="1070528"/>
    <lineage>
        <taxon>unclassified sequences</taxon>
        <taxon>metagenomes</taxon>
        <taxon>organismal metagenomes</taxon>
    </lineage>
</organism>
<name>A0A6M3M863_9ZZZZ</name>
<protein>
    <submittedName>
        <fullName evidence="2">Uncharacterized protein</fullName>
    </submittedName>
</protein>
<dbReference type="EMBL" id="MT143847">
    <property type="protein sequence ID" value="QJB03464.1"/>
    <property type="molecule type" value="Genomic_DNA"/>
</dbReference>
<evidence type="ECO:0000313" key="2">
    <source>
        <dbReference type="EMBL" id="QJB03464.1"/>
    </source>
</evidence>
<sequence length="83" mass="10694">MKWKDVKAVVKRLICHWRNRHEWDERTIIRWCVKCLWIQIKDPKEGWIFYGYDSYDDSWMTWQQKKMSEELFEYLEYERSLRR</sequence>
<accession>A0A6M3M863</accession>
<proteinExistence type="predicted"/>
<dbReference type="AlphaFoldDB" id="A0A6M3M863"/>